<evidence type="ECO:0000313" key="6">
    <source>
        <dbReference type="Proteomes" id="UP000042958"/>
    </source>
</evidence>
<reference evidence="6" key="1">
    <citation type="journal article" date="2015" name="Genome Announc.">
        <title>Draft genome sequence of the fungus Penicillium brasilianum MG11.</title>
        <authorList>
            <person name="Horn F."/>
            <person name="Linde J."/>
            <person name="Mattern D.J."/>
            <person name="Walther G."/>
            <person name="Guthke R."/>
            <person name="Brakhage A.A."/>
            <person name="Valiante V."/>
        </authorList>
    </citation>
    <scope>NUCLEOTIDE SEQUENCE [LARGE SCALE GENOMIC DNA]</scope>
    <source>
        <strain evidence="6">MG11</strain>
    </source>
</reference>
<dbReference type="GO" id="GO:0005576">
    <property type="term" value="C:extracellular region"/>
    <property type="evidence" value="ECO:0007669"/>
    <property type="project" value="InterPro"/>
</dbReference>
<evidence type="ECO:0000259" key="4">
    <source>
        <dbReference type="PROSITE" id="PS51164"/>
    </source>
</evidence>
<keyword evidence="1 3" id="KW-0732">Signal</keyword>
<protein>
    <submittedName>
        <fullName evidence="5">Putative Fungal cellulose binding domain protein</fullName>
    </submittedName>
</protein>
<accession>A0A0F7TZT7</accession>
<dbReference type="InterPro" id="IPR035971">
    <property type="entry name" value="CBD_sf"/>
</dbReference>
<dbReference type="EMBL" id="CDHK01000011">
    <property type="protein sequence ID" value="CEJ61466.1"/>
    <property type="molecule type" value="Genomic_DNA"/>
</dbReference>
<dbReference type="Pfam" id="PF00734">
    <property type="entry name" value="CBM_1"/>
    <property type="match status" value="1"/>
</dbReference>
<dbReference type="GO" id="GO:0030248">
    <property type="term" value="F:cellulose binding"/>
    <property type="evidence" value="ECO:0007669"/>
    <property type="project" value="InterPro"/>
</dbReference>
<dbReference type="SMART" id="SM00236">
    <property type="entry name" value="fCBD"/>
    <property type="match status" value="1"/>
</dbReference>
<dbReference type="PROSITE" id="PS51164">
    <property type="entry name" value="CBM1_2"/>
    <property type="match status" value="1"/>
</dbReference>
<evidence type="ECO:0000256" key="3">
    <source>
        <dbReference type="SAM" id="SignalP"/>
    </source>
</evidence>
<dbReference type="OrthoDB" id="6020543at2759"/>
<organism evidence="5 6">
    <name type="scientific">Penicillium brasilianum</name>
    <dbReference type="NCBI Taxonomy" id="104259"/>
    <lineage>
        <taxon>Eukaryota</taxon>
        <taxon>Fungi</taxon>
        <taxon>Dikarya</taxon>
        <taxon>Ascomycota</taxon>
        <taxon>Pezizomycotina</taxon>
        <taxon>Eurotiomycetes</taxon>
        <taxon>Eurotiomycetidae</taxon>
        <taxon>Eurotiales</taxon>
        <taxon>Aspergillaceae</taxon>
        <taxon>Penicillium</taxon>
    </lineage>
</organism>
<evidence type="ECO:0000256" key="1">
    <source>
        <dbReference type="ARBA" id="ARBA00022729"/>
    </source>
</evidence>
<dbReference type="SUPFAM" id="SSF57180">
    <property type="entry name" value="Cellulose-binding domain"/>
    <property type="match status" value="1"/>
</dbReference>
<evidence type="ECO:0000313" key="5">
    <source>
        <dbReference type="EMBL" id="CEJ61466.1"/>
    </source>
</evidence>
<feature type="compositionally biased region" description="Low complexity" evidence="2">
    <location>
        <begin position="340"/>
        <end position="371"/>
    </location>
</feature>
<dbReference type="STRING" id="104259.A0A0F7TZT7"/>
<keyword evidence="6" id="KW-1185">Reference proteome</keyword>
<dbReference type="GO" id="GO:0072330">
    <property type="term" value="P:monocarboxylic acid biosynthetic process"/>
    <property type="evidence" value="ECO:0007669"/>
    <property type="project" value="UniProtKB-ARBA"/>
</dbReference>
<dbReference type="SUPFAM" id="SSF53474">
    <property type="entry name" value="alpha/beta-Hydrolases"/>
    <property type="match status" value="1"/>
</dbReference>
<dbReference type="Proteomes" id="UP000042958">
    <property type="component" value="Unassembled WGS sequence"/>
</dbReference>
<dbReference type="InterPro" id="IPR029058">
    <property type="entry name" value="AB_hydrolase_fold"/>
</dbReference>
<dbReference type="AlphaFoldDB" id="A0A0F7TZT7"/>
<feature type="region of interest" description="Disordered" evidence="2">
    <location>
        <begin position="338"/>
        <end position="371"/>
    </location>
</feature>
<gene>
    <name evidence="5" type="ORF">PMG11_09999</name>
</gene>
<feature type="chain" id="PRO_5039606428" evidence="3">
    <location>
        <begin position="20"/>
        <end position="409"/>
    </location>
</feature>
<sequence length="409" mass="42501">MTYWGSLVALASLAGTTSAAAALGAYNIDPSSVSVSGLSSGGFFSAQLGVAYSDVFQAGFGVFAGGPYDCARNQAYTSCMYNQNPSITMPIANMKSWSGNKIAATSNLQNRKIYLWTGTSDTTVGQNVMNALNSQLSNFDSSANVSYVTTSGAVHTFPTDFDGSGDNSCSTSSSPYISNCNYDGAGAVLKWMYGTLNARNTGTLSGSVVSFAQTSAYGASGMDTTGYLYVPASCQSGTTVCKLHVALHGCLQSYSNVQMKFVQNTGYNQWADTNNIIILYPQAIPDSSLHTVWSGSQLSNPNGCWDWVGWYGSNADQIGGVQMVAIVNQVAQIMSGNTGGSSTSTSSTTSATTLATTTKTTSTTTSSGSSGTGAPLFGQCGGYGWTGPTTCAQGVCTFYNILYSQCLLL</sequence>
<feature type="domain" description="CBM1" evidence="4">
    <location>
        <begin position="372"/>
        <end position="407"/>
    </location>
</feature>
<dbReference type="Gene3D" id="3.40.50.1820">
    <property type="entry name" value="alpha/beta hydrolase"/>
    <property type="match status" value="2"/>
</dbReference>
<dbReference type="GO" id="GO:0005975">
    <property type="term" value="P:carbohydrate metabolic process"/>
    <property type="evidence" value="ECO:0007669"/>
    <property type="project" value="InterPro"/>
</dbReference>
<dbReference type="InterPro" id="IPR000254">
    <property type="entry name" value="CBD"/>
</dbReference>
<feature type="signal peptide" evidence="3">
    <location>
        <begin position="1"/>
        <end position="19"/>
    </location>
</feature>
<evidence type="ECO:0000256" key="2">
    <source>
        <dbReference type="SAM" id="MobiDB-lite"/>
    </source>
</evidence>
<dbReference type="PANTHER" id="PTHR42972:SF8">
    <property type="entry name" value="POLYHYDROXYBUTYRATE DEPOLYMERASE"/>
    <property type="match status" value="1"/>
</dbReference>
<dbReference type="GO" id="GO:0017000">
    <property type="term" value="P:antibiotic biosynthetic process"/>
    <property type="evidence" value="ECO:0007669"/>
    <property type="project" value="UniProtKB-ARBA"/>
</dbReference>
<dbReference type="PANTHER" id="PTHR42972">
    <property type="entry name" value="TOL-PAL SYSTEM PROTEIN TOLB"/>
    <property type="match status" value="1"/>
</dbReference>
<proteinExistence type="predicted"/>
<name>A0A0F7TZT7_PENBI</name>